<feature type="compositionally biased region" description="Pro residues" evidence="1">
    <location>
        <begin position="1"/>
        <end position="10"/>
    </location>
</feature>
<feature type="compositionally biased region" description="Low complexity" evidence="1">
    <location>
        <begin position="12"/>
        <end position="26"/>
    </location>
</feature>
<dbReference type="EMBL" id="LFMI01000548">
    <property type="protein sequence ID" value="OTA04844.1"/>
    <property type="molecule type" value="Genomic_DNA"/>
</dbReference>
<keyword evidence="3" id="KW-1185">Reference proteome</keyword>
<dbReference type="OrthoDB" id="4900678at2759"/>
<feature type="compositionally biased region" description="Acidic residues" evidence="1">
    <location>
        <begin position="118"/>
        <end position="127"/>
    </location>
</feature>
<dbReference type="Proteomes" id="UP000219286">
    <property type="component" value="Unassembled WGS sequence"/>
</dbReference>
<name>A0A2H3A0H5_TRIPA</name>
<accession>A0A2H3A0H5</accession>
<reference evidence="2 3" key="1">
    <citation type="journal article" date="2015" name="Genome Announc.">
        <title>Genome sequence and annotation of Trichoderma parareesei, the ancestor of the cellulase producer Trichoderma reesei.</title>
        <authorList>
            <person name="Yang D."/>
            <person name="Pomraning K."/>
            <person name="Kopchinskiy A."/>
            <person name="Karimi Aghcheh R."/>
            <person name="Atanasova L."/>
            <person name="Chenthamara K."/>
            <person name="Baker S.E."/>
            <person name="Zhang R."/>
            <person name="Shen Q."/>
            <person name="Freitag M."/>
            <person name="Kubicek C.P."/>
            <person name="Druzhinina I.S."/>
        </authorList>
    </citation>
    <scope>NUCLEOTIDE SEQUENCE [LARGE SCALE GENOMIC DNA]</scope>
    <source>
        <strain evidence="2 3">CBS 125925</strain>
    </source>
</reference>
<evidence type="ECO:0000313" key="2">
    <source>
        <dbReference type="EMBL" id="OTA04844.1"/>
    </source>
</evidence>
<feature type="region of interest" description="Disordered" evidence="1">
    <location>
        <begin position="109"/>
        <end position="138"/>
    </location>
</feature>
<evidence type="ECO:0000313" key="3">
    <source>
        <dbReference type="Proteomes" id="UP000219286"/>
    </source>
</evidence>
<feature type="region of interest" description="Disordered" evidence="1">
    <location>
        <begin position="1"/>
        <end position="26"/>
    </location>
</feature>
<proteinExistence type="predicted"/>
<protein>
    <submittedName>
        <fullName evidence="2">Uncharacterized protein</fullName>
    </submittedName>
</protein>
<comment type="caution">
    <text evidence="2">The sequence shown here is derived from an EMBL/GenBank/DDBJ whole genome shotgun (WGS) entry which is preliminary data.</text>
</comment>
<organism evidence="2 3">
    <name type="scientific">Trichoderma parareesei</name>
    <name type="common">Filamentous fungus</name>
    <dbReference type="NCBI Taxonomy" id="858221"/>
    <lineage>
        <taxon>Eukaryota</taxon>
        <taxon>Fungi</taxon>
        <taxon>Dikarya</taxon>
        <taxon>Ascomycota</taxon>
        <taxon>Pezizomycotina</taxon>
        <taxon>Sordariomycetes</taxon>
        <taxon>Hypocreomycetidae</taxon>
        <taxon>Hypocreales</taxon>
        <taxon>Hypocreaceae</taxon>
        <taxon>Trichoderma</taxon>
    </lineage>
</organism>
<dbReference type="AlphaFoldDB" id="A0A2H3A0H5"/>
<evidence type="ECO:0000256" key="1">
    <source>
        <dbReference type="SAM" id="MobiDB-lite"/>
    </source>
</evidence>
<sequence length="138" mass="14293">MCASPPPATTGPPLSSPEKPAPEAAAPGVVVVVVHDEQDDDDDDDDYRAHVLDAEDAAQFDELGGAFPVPEGADVVGNSFFGINNEASNIAFVLLLDKTEVVLQLLQELSDGSSSAGDSDEDDEDEDGRSLGYLSGGC</sequence>
<gene>
    <name evidence="2" type="ORF">A9Z42_0054530</name>
</gene>